<evidence type="ECO:0000313" key="1">
    <source>
        <dbReference type="EMBL" id="AGC71148.1"/>
    </source>
</evidence>
<dbReference type="AlphaFoldDB" id="L7VVS2"/>
<accession>L7VVS2</accession>
<name>L7VVS2_9BACT</name>
<organism evidence="1">
    <name type="scientific">uncultured bacterium A1Q1_fos_18</name>
    <dbReference type="NCBI Taxonomy" id="1256551"/>
    <lineage>
        <taxon>Bacteria</taxon>
        <taxon>environmental samples</taxon>
    </lineage>
</organism>
<dbReference type="EMBL" id="JX649863">
    <property type="protein sequence ID" value="AGC71148.1"/>
    <property type="molecule type" value="Genomic_DNA"/>
</dbReference>
<reference evidence="1" key="1">
    <citation type="submission" date="2012-09" db="EMBL/GenBank/DDBJ databases">
        <title>Metagenomic Characterization of a Microbial Community in Wastewater Detects High Levels of Antibiotic Resistance.</title>
        <authorList>
            <person name="Abrams M."/>
            <person name="Caldwell A."/>
            <person name="Vandaei E."/>
            <person name="Lee W."/>
            <person name="Perrott J."/>
            <person name="Khan S.Y."/>
            <person name="Ta J."/>
            <person name="Romero D."/>
            <person name="Nguyen V."/>
            <person name="Pourmand N."/>
            <person name="Ouverney C.C."/>
        </authorList>
    </citation>
    <scope>NUCLEOTIDE SEQUENCE</scope>
</reference>
<protein>
    <submittedName>
        <fullName evidence="1">Uncharacterized protein</fullName>
    </submittedName>
</protein>
<sequence length="209" mass="22549">MITLQEIQQAFAYLVSRPDYLLRSAVNATKLRFGVPMDAVTWLLGKLSKGKLPDDLSLAAVPPGVRFAATFNVMGTPLFVSAVVSIDTVQLSAESVRVTLHVRELAVKPPADSPMGSMLMMMDLSKPGDMLAFLPFRPTVILSAQGDEFVLDLLQLPKLKQNPVAKRIIAAVSEVLVIRELATEDDMLVIGLRAMPSGIVSALGHLRGA</sequence>
<proteinExistence type="predicted"/>